<evidence type="ECO:0000259" key="1">
    <source>
        <dbReference type="Pfam" id="PF07883"/>
    </source>
</evidence>
<dbReference type="Pfam" id="PF07883">
    <property type="entry name" value="Cupin_2"/>
    <property type="match status" value="1"/>
</dbReference>
<dbReference type="InterPro" id="IPR011051">
    <property type="entry name" value="RmlC_Cupin_sf"/>
</dbReference>
<gene>
    <name evidence="2" type="ORF">SAMN05660297_01997</name>
</gene>
<protein>
    <submittedName>
        <fullName evidence="2">Cupin domain-containing protein</fullName>
    </submittedName>
</protein>
<dbReference type="EMBL" id="FOHU01000007">
    <property type="protein sequence ID" value="SET30388.1"/>
    <property type="molecule type" value="Genomic_DNA"/>
</dbReference>
<dbReference type="AlphaFoldDB" id="A0A1I0DFM8"/>
<dbReference type="OrthoDB" id="9811153at2"/>
<name>A0A1I0DFM8_9FIRM</name>
<proteinExistence type="predicted"/>
<evidence type="ECO:0000313" key="2">
    <source>
        <dbReference type="EMBL" id="SET30388.1"/>
    </source>
</evidence>
<dbReference type="SUPFAM" id="SSF51182">
    <property type="entry name" value="RmlC-like cupins"/>
    <property type="match status" value="1"/>
</dbReference>
<keyword evidence="3" id="KW-1185">Reference proteome</keyword>
<dbReference type="InterPro" id="IPR013096">
    <property type="entry name" value="Cupin_2"/>
</dbReference>
<dbReference type="InterPro" id="IPR014710">
    <property type="entry name" value="RmlC-like_jellyroll"/>
</dbReference>
<organism evidence="2 3">
    <name type="scientific">Natronincola peptidivorans</name>
    <dbReference type="NCBI Taxonomy" id="426128"/>
    <lineage>
        <taxon>Bacteria</taxon>
        <taxon>Bacillati</taxon>
        <taxon>Bacillota</taxon>
        <taxon>Clostridia</taxon>
        <taxon>Peptostreptococcales</taxon>
        <taxon>Natronincolaceae</taxon>
        <taxon>Natronincola</taxon>
    </lineage>
</organism>
<dbReference type="Proteomes" id="UP000199568">
    <property type="component" value="Unassembled WGS sequence"/>
</dbReference>
<accession>A0A1I0DFM8</accession>
<dbReference type="STRING" id="426128.SAMN05660297_01997"/>
<dbReference type="Gene3D" id="2.60.120.10">
    <property type="entry name" value="Jelly Rolls"/>
    <property type="match status" value="1"/>
</dbReference>
<feature type="domain" description="Cupin type-2" evidence="1">
    <location>
        <begin position="47"/>
        <end position="88"/>
    </location>
</feature>
<evidence type="ECO:0000313" key="3">
    <source>
        <dbReference type="Proteomes" id="UP000199568"/>
    </source>
</evidence>
<dbReference type="RefSeq" id="WP_090443094.1">
    <property type="nucleotide sequence ID" value="NZ_FOHU01000007.1"/>
</dbReference>
<sequence>MTTLFPKPIMELPEADIPIKGIKAYLSQGENHQIIFMKFAEDVDLTEHSHEEQWGIVLEGKIELIVEGIKNTYSKGDRYFIPSGAKHSGKIFAGYADMTFFNQKDRYKTKR</sequence>
<reference evidence="2 3" key="1">
    <citation type="submission" date="2016-10" db="EMBL/GenBank/DDBJ databases">
        <authorList>
            <person name="de Groot N.N."/>
        </authorList>
    </citation>
    <scope>NUCLEOTIDE SEQUENCE [LARGE SCALE GENOMIC DNA]</scope>
    <source>
        <strain evidence="2 3">DSM 18979</strain>
    </source>
</reference>